<proteinExistence type="predicted"/>
<keyword evidence="3" id="KW-0472">Membrane</keyword>
<feature type="domain" description="Glycosyl transferase family 1" evidence="4">
    <location>
        <begin position="438"/>
        <end position="540"/>
    </location>
</feature>
<feature type="transmembrane region" description="Helical" evidence="3">
    <location>
        <begin position="39"/>
        <end position="62"/>
    </location>
</feature>
<evidence type="ECO:0000256" key="3">
    <source>
        <dbReference type="SAM" id="Phobius"/>
    </source>
</evidence>
<dbReference type="SUPFAM" id="SSF53756">
    <property type="entry name" value="UDP-Glycosyltransferase/glycogen phosphorylase"/>
    <property type="match status" value="1"/>
</dbReference>
<name>A0A834LVI4_RHOSS</name>
<keyword evidence="3" id="KW-1133">Transmembrane helix</keyword>
<evidence type="ECO:0000256" key="2">
    <source>
        <dbReference type="SAM" id="MobiDB-lite"/>
    </source>
</evidence>
<keyword evidence="1" id="KW-0328">Glycosyltransferase</keyword>
<evidence type="ECO:0000313" key="5">
    <source>
        <dbReference type="EMBL" id="KAF7153595.1"/>
    </source>
</evidence>
<dbReference type="OrthoDB" id="1592604at2759"/>
<dbReference type="AlphaFoldDB" id="A0A834LVI4"/>
<dbReference type="PANTHER" id="PTHR46635:SF1">
    <property type="entry name" value="GLYCOSYL TRANSFERASE FAMILY 1 PROTEIN"/>
    <property type="match status" value="1"/>
</dbReference>
<dbReference type="PANTHER" id="PTHR46635">
    <property type="entry name" value="GLYCOSYL TRANSFERASE FAMILY 1 PROTEIN"/>
    <property type="match status" value="1"/>
</dbReference>
<dbReference type="Proteomes" id="UP000626092">
    <property type="component" value="Unassembled WGS sequence"/>
</dbReference>
<evidence type="ECO:0000259" key="4">
    <source>
        <dbReference type="Pfam" id="PF00534"/>
    </source>
</evidence>
<keyword evidence="6" id="KW-1185">Reference proteome</keyword>
<protein>
    <recommendedName>
        <fullName evidence="4">Glycosyl transferase family 1 domain-containing protein</fullName>
    </recommendedName>
</protein>
<evidence type="ECO:0000256" key="1">
    <source>
        <dbReference type="ARBA" id="ARBA00022676"/>
    </source>
</evidence>
<dbReference type="Pfam" id="PF00534">
    <property type="entry name" value="Glycos_transf_1"/>
    <property type="match status" value="1"/>
</dbReference>
<dbReference type="InterPro" id="IPR001296">
    <property type="entry name" value="Glyco_trans_1"/>
</dbReference>
<feature type="region of interest" description="Disordered" evidence="2">
    <location>
        <begin position="1031"/>
        <end position="1060"/>
    </location>
</feature>
<feature type="compositionally biased region" description="Basic residues" evidence="2">
    <location>
        <begin position="1039"/>
        <end position="1060"/>
    </location>
</feature>
<dbReference type="EMBL" id="WJXA01000001">
    <property type="protein sequence ID" value="KAF7153595.1"/>
    <property type="molecule type" value="Genomic_DNA"/>
</dbReference>
<comment type="caution">
    <text evidence="5">The sequence shown here is derived from an EMBL/GenBank/DDBJ whole genome shotgun (WGS) entry which is preliminary data.</text>
</comment>
<accession>A0A834LVI4</accession>
<gene>
    <name evidence="5" type="ORF">RHSIM_Rhsim01G0168400</name>
</gene>
<dbReference type="Gene3D" id="3.40.50.2000">
    <property type="entry name" value="Glycogen Phosphorylase B"/>
    <property type="match status" value="1"/>
</dbReference>
<feature type="compositionally biased region" description="Basic and acidic residues" evidence="2">
    <location>
        <begin position="667"/>
        <end position="685"/>
    </location>
</feature>
<reference evidence="5" key="1">
    <citation type="submission" date="2019-11" db="EMBL/GenBank/DDBJ databases">
        <authorList>
            <person name="Liu Y."/>
            <person name="Hou J."/>
            <person name="Li T.-Q."/>
            <person name="Guan C.-H."/>
            <person name="Wu X."/>
            <person name="Wu H.-Z."/>
            <person name="Ling F."/>
            <person name="Zhang R."/>
            <person name="Shi X.-G."/>
            <person name="Ren J.-P."/>
            <person name="Chen E.-F."/>
            <person name="Sun J.-M."/>
        </authorList>
    </citation>
    <scope>NUCLEOTIDE SEQUENCE</scope>
    <source>
        <strain evidence="5">Adult_tree_wgs_1</strain>
        <tissue evidence="5">Leaves</tissue>
    </source>
</reference>
<feature type="region of interest" description="Disordered" evidence="2">
    <location>
        <begin position="664"/>
        <end position="685"/>
    </location>
</feature>
<dbReference type="GO" id="GO:0016757">
    <property type="term" value="F:glycosyltransferase activity"/>
    <property type="evidence" value="ECO:0007669"/>
    <property type="project" value="UniProtKB-KW"/>
</dbReference>
<keyword evidence="3" id="KW-0812">Transmembrane</keyword>
<organism evidence="5 6">
    <name type="scientific">Rhododendron simsii</name>
    <name type="common">Sims's rhododendron</name>
    <dbReference type="NCBI Taxonomy" id="118357"/>
    <lineage>
        <taxon>Eukaryota</taxon>
        <taxon>Viridiplantae</taxon>
        <taxon>Streptophyta</taxon>
        <taxon>Embryophyta</taxon>
        <taxon>Tracheophyta</taxon>
        <taxon>Spermatophyta</taxon>
        <taxon>Magnoliopsida</taxon>
        <taxon>eudicotyledons</taxon>
        <taxon>Gunneridae</taxon>
        <taxon>Pentapetalae</taxon>
        <taxon>asterids</taxon>
        <taxon>Ericales</taxon>
        <taxon>Ericaceae</taxon>
        <taxon>Ericoideae</taxon>
        <taxon>Rhodoreae</taxon>
        <taxon>Rhododendron</taxon>
    </lineage>
</organism>
<keyword evidence="1" id="KW-0808">Transferase</keyword>
<evidence type="ECO:0000313" key="6">
    <source>
        <dbReference type="Proteomes" id="UP000626092"/>
    </source>
</evidence>
<sequence length="1086" mass="124919">MGSLETGLSLKRDQSRIEKHPFGQKPRSRFMKFVLFKKIGYVQWVCTVAVFFFFVVIFQMFLPGSVMEKSENSWKGREVDSGDSMVWKEFGGLDFGEGVKFEPLNLLGKFRKESREVNLSSVARSGVGFGYRKPQLALVFADLLFDPQQILMATVAVAFREIGYQITAKTVDDCPCFWALGMKSFDRLIATLSNLVNHLIGTSYAVYSLEDGPVIAVWKNIGVPVTLIKTREKKDVVVDWLNYDGIIVSSIEAREVFSSTPEIVWQFLLPHEVNNFTPHSLLQEPFKSVPVIWTIHEKTLGFRLRQYVSSGQVELVNDWKKFINRATVVVFPSYALPMLYSECDSGNYYVIPGSPVEAWEADHFKVTDKDYLRVKMDYGPDDFVIVVVGSQFLYRGLWLEHAFVLKALLPLIEDLSSNHPSSLLKIILFSGGLTSNYSVAVEAIAQNLRYPKNTVRHFAGTEDAKAVLSVADLVIYGSFLEEQAFPDILIKAMCFGKPIIAPDISMIRKYVDDRVNGYLFPKGNLKVLTQILLQVVSQGKLSPLACNIASIGEHTAKNLMVSETVEGYASLVEYILKLPSEAVPSKAVSEIPRKLKEEWQWQLFESILDSANLNRSSKSQKFLEEIEKQWNGTRTESSGAVTATNETFVYSIWEEEKNIEMASARKRREEEELKDRTDQPRGTWEDVYRSAKRADRYKNDLHERDDGELERSGQPLCIYEPYFGEGTWPFLHRTSLYRGLGLSTKGRRPRTDDIDAPSRLPLLNNPYYRDALVEYGAFFAIANRVDRIHKNAWIGFQSWRATARKESLSKTAETALVDAIQSQRHGDTLYFWIRMDTDPRNPLQQDFWTFCDAINAGRCKFAFSEALKKMYGINHNWTSLPPMPIDGDTWSVMHSWVLPTRSFLEFVMFSRMFVDALDTQFYDDNQSGHCCLSLYKDKHCYSRLLELLINVWAYHSARKMVYVNPDTGLMREHHKLKNRRGQMWVKWFSYATVKSMDEDLAEELDSDHPQKRRLWPSTGEVFWQGMYEKERTQRNRDKEKRKKQSKDKISRIRSRHHQKTIGKYVKPLPEAVEVSNSTVVVARLLR</sequence>